<evidence type="ECO:0000259" key="3">
    <source>
        <dbReference type="Pfam" id="PF00483"/>
    </source>
</evidence>
<evidence type="ECO:0000256" key="2">
    <source>
        <dbReference type="ARBA" id="ARBA00022695"/>
    </source>
</evidence>
<dbReference type="Gene3D" id="3.90.550.10">
    <property type="entry name" value="Spore Coat Polysaccharide Biosynthesis Protein SpsA, Chain A"/>
    <property type="match status" value="1"/>
</dbReference>
<dbReference type="InterPro" id="IPR054790">
    <property type="entry name" value="MurU"/>
</dbReference>
<evidence type="ECO:0000313" key="5">
    <source>
        <dbReference type="Proteomes" id="UP000202440"/>
    </source>
</evidence>
<keyword evidence="1 4" id="KW-0808">Transferase</keyword>
<evidence type="ECO:0000313" key="4">
    <source>
        <dbReference type="EMBL" id="ASP37403.1"/>
    </source>
</evidence>
<name>A0A222FGN4_9GAMM</name>
<keyword evidence="5" id="KW-1185">Reference proteome</keyword>
<organism evidence="4 5">
    <name type="scientific">Bacterioplanes sanyensis</name>
    <dbReference type="NCBI Taxonomy" id="1249553"/>
    <lineage>
        <taxon>Bacteria</taxon>
        <taxon>Pseudomonadati</taxon>
        <taxon>Pseudomonadota</taxon>
        <taxon>Gammaproteobacteria</taxon>
        <taxon>Oceanospirillales</taxon>
        <taxon>Oceanospirillaceae</taxon>
        <taxon>Bacterioplanes</taxon>
    </lineage>
</organism>
<evidence type="ECO:0000256" key="1">
    <source>
        <dbReference type="ARBA" id="ARBA00022679"/>
    </source>
</evidence>
<dbReference type="OrthoDB" id="9788272at2"/>
<feature type="domain" description="Nucleotidyl transferase" evidence="3">
    <location>
        <begin position="2"/>
        <end position="117"/>
    </location>
</feature>
<dbReference type="Pfam" id="PF00483">
    <property type="entry name" value="NTP_transferase"/>
    <property type="match status" value="1"/>
</dbReference>
<dbReference type="NCBIfam" id="NF045761">
    <property type="entry name" value="NAMPUrTaseMurU"/>
    <property type="match status" value="1"/>
</dbReference>
<dbReference type="PANTHER" id="PTHR43584:SF8">
    <property type="entry name" value="N-ACETYLMURAMATE ALPHA-1-PHOSPHATE URIDYLYLTRANSFERASE"/>
    <property type="match status" value="1"/>
</dbReference>
<protein>
    <submittedName>
        <fullName evidence="4">Mannose-1-phosphate guanylyltransferase</fullName>
    </submittedName>
</protein>
<keyword evidence="2 4" id="KW-0548">Nucleotidyltransferase</keyword>
<accession>A0A222FGN4</accession>
<sequence length="222" mass="24224">MKAMILAAGRGTRMGTLTDDTPKPLLTIAGKTLIEYHLEALAAMDIREVVINVSYRASQIMDYLGDGQRWGVSIAYSHEPKALETAGGIHHALPLLGDQPFLVVNADVFLARGYPELSPLNGDDQAHLWLTDNPDHHPNGDFALYQGRIARSQPRFTFTGLSILSPSLFADMQPGPLPLLPVLLKAIEADRVSGSLLAGWLDVGTPQRRQQAQHLVQARMSS</sequence>
<gene>
    <name evidence="4" type="ORF">CHH28_01320</name>
</gene>
<dbReference type="EMBL" id="CP022530">
    <property type="protein sequence ID" value="ASP37403.1"/>
    <property type="molecule type" value="Genomic_DNA"/>
</dbReference>
<dbReference type="InterPro" id="IPR029044">
    <property type="entry name" value="Nucleotide-diphossugar_trans"/>
</dbReference>
<proteinExistence type="predicted"/>
<dbReference type="KEGG" id="bsan:CHH28_01320"/>
<dbReference type="InterPro" id="IPR005835">
    <property type="entry name" value="NTP_transferase_dom"/>
</dbReference>
<dbReference type="GO" id="GO:0016779">
    <property type="term" value="F:nucleotidyltransferase activity"/>
    <property type="evidence" value="ECO:0007669"/>
    <property type="project" value="UniProtKB-KW"/>
</dbReference>
<dbReference type="AlphaFoldDB" id="A0A222FGN4"/>
<dbReference type="CDD" id="cd06422">
    <property type="entry name" value="NTP_transferase_like_1"/>
    <property type="match status" value="1"/>
</dbReference>
<dbReference type="Proteomes" id="UP000202440">
    <property type="component" value="Chromosome"/>
</dbReference>
<dbReference type="PANTHER" id="PTHR43584">
    <property type="entry name" value="NUCLEOTIDYL TRANSFERASE"/>
    <property type="match status" value="1"/>
</dbReference>
<reference evidence="4 5" key="1">
    <citation type="submission" date="2017-07" db="EMBL/GenBank/DDBJ databases">
        <title>Annotated genome sequence of Bacterioplanes sanyensis isolated from Red Sea.</title>
        <authorList>
            <person name="Rehman Z.U."/>
        </authorList>
    </citation>
    <scope>NUCLEOTIDE SEQUENCE [LARGE SCALE GENOMIC DNA]</scope>
    <source>
        <strain evidence="4 5">NV9</strain>
    </source>
</reference>
<dbReference type="InterPro" id="IPR050065">
    <property type="entry name" value="GlmU-like"/>
</dbReference>
<dbReference type="SUPFAM" id="SSF53448">
    <property type="entry name" value="Nucleotide-diphospho-sugar transferases"/>
    <property type="match status" value="1"/>
</dbReference>